<evidence type="ECO:0000313" key="2">
    <source>
        <dbReference type="EMBL" id="HJA07881.1"/>
    </source>
</evidence>
<dbReference type="CDD" id="cd02252">
    <property type="entry name" value="nylC_like"/>
    <property type="match status" value="1"/>
</dbReference>
<dbReference type="Gene3D" id="3.60.70.12">
    <property type="entry name" value="L-amino peptidase D-ALA esterase/amidase"/>
    <property type="match status" value="1"/>
</dbReference>
<dbReference type="EMBL" id="DXAN01000003">
    <property type="protein sequence ID" value="HJA07881.1"/>
    <property type="molecule type" value="Genomic_DNA"/>
</dbReference>
<dbReference type="PANTHER" id="PTHR36512:SF3">
    <property type="entry name" value="BLR5678 PROTEIN"/>
    <property type="match status" value="1"/>
</dbReference>
<dbReference type="Proteomes" id="UP000824225">
    <property type="component" value="Unassembled WGS sequence"/>
</dbReference>
<organism evidence="2 3">
    <name type="scientific">Candidatus Mailhella merdigallinarum</name>
    <dbReference type="NCBI Taxonomy" id="2838658"/>
    <lineage>
        <taxon>Bacteria</taxon>
        <taxon>Pseudomonadati</taxon>
        <taxon>Thermodesulfobacteriota</taxon>
        <taxon>Desulfovibrionia</taxon>
        <taxon>Desulfovibrionales</taxon>
        <taxon>Desulfovibrionaceae</taxon>
        <taxon>Mailhella</taxon>
    </lineage>
</organism>
<comment type="similarity">
    <text evidence="1">Belongs to the peptidase S58 family.</text>
</comment>
<protein>
    <submittedName>
        <fullName evidence="2">P1 family peptidase</fullName>
    </submittedName>
</protein>
<dbReference type="SUPFAM" id="SSF56266">
    <property type="entry name" value="DmpA/ArgJ-like"/>
    <property type="match status" value="1"/>
</dbReference>
<sequence length="314" mass="31936">MAECLTLTAVPGVLVGHAGGRGTGCTAVLCPEGFTPGAHLPGFAPGTRDLELMRTENTVGEVHGLYLGGGSAFGLAGADGVARYLREQGAGLVMPDARIPLVPGAIIYDLDRNERPGELPDADMGYAAARAAHAGPVQRGRVGAGCGARCGRLFSLLPHPEGGQDGTSPGGVGSWGLRVGDVVVAALAVVNCLGAVHDPDSGAWLAGGVDREGRRLPVDTVWRLLERPVPEGNTVLAVVATNARLDKTGANRMARMASVGLGRAIRPAHLTFDGDVVFALSRRDGPAVSDDLAGALAAEALGRAVADAVRRTGG</sequence>
<dbReference type="Pfam" id="PF03576">
    <property type="entry name" value="Peptidase_S58"/>
    <property type="match status" value="1"/>
</dbReference>
<reference evidence="2" key="1">
    <citation type="journal article" date="2021" name="PeerJ">
        <title>Extensive microbial diversity within the chicken gut microbiome revealed by metagenomics and culture.</title>
        <authorList>
            <person name="Gilroy R."/>
            <person name="Ravi A."/>
            <person name="Getino M."/>
            <person name="Pursley I."/>
            <person name="Horton D.L."/>
            <person name="Alikhan N.F."/>
            <person name="Baker D."/>
            <person name="Gharbi K."/>
            <person name="Hall N."/>
            <person name="Watson M."/>
            <person name="Adriaenssens E.M."/>
            <person name="Foster-Nyarko E."/>
            <person name="Jarju S."/>
            <person name="Secka A."/>
            <person name="Antonio M."/>
            <person name="Oren A."/>
            <person name="Chaudhuri R.R."/>
            <person name="La Ragione R."/>
            <person name="Hildebrand F."/>
            <person name="Pallen M.J."/>
        </authorList>
    </citation>
    <scope>NUCLEOTIDE SEQUENCE</scope>
    <source>
        <strain evidence="2">CHK186-16707</strain>
    </source>
</reference>
<dbReference type="AlphaFoldDB" id="A0A9D2HCZ4"/>
<accession>A0A9D2HCZ4</accession>
<proteinExistence type="inferred from homology"/>
<dbReference type="GO" id="GO:0004177">
    <property type="term" value="F:aminopeptidase activity"/>
    <property type="evidence" value="ECO:0007669"/>
    <property type="project" value="TreeGrafter"/>
</dbReference>
<reference evidence="2" key="2">
    <citation type="submission" date="2021-04" db="EMBL/GenBank/DDBJ databases">
        <authorList>
            <person name="Gilroy R."/>
        </authorList>
    </citation>
    <scope>NUCLEOTIDE SEQUENCE</scope>
    <source>
        <strain evidence="2">CHK186-16707</strain>
    </source>
</reference>
<name>A0A9D2HCZ4_9BACT</name>
<dbReference type="PANTHER" id="PTHR36512">
    <property type="entry name" value="D-AMINOPEPTIDASE"/>
    <property type="match status" value="1"/>
</dbReference>
<evidence type="ECO:0000313" key="3">
    <source>
        <dbReference type="Proteomes" id="UP000824225"/>
    </source>
</evidence>
<dbReference type="InterPro" id="IPR016117">
    <property type="entry name" value="ArgJ-like_dom_sf"/>
</dbReference>
<gene>
    <name evidence="2" type="ORF">H9962_01625</name>
</gene>
<evidence type="ECO:0000256" key="1">
    <source>
        <dbReference type="ARBA" id="ARBA00007068"/>
    </source>
</evidence>
<dbReference type="InterPro" id="IPR005321">
    <property type="entry name" value="Peptidase_S58_DmpA"/>
</dbReference>
<comment type="caution">
    <text evidence="2">The sequence shown here is derived from an EMBL/GenBank/DDBJ whole genome shotgun (WGS) entry which is preliminary data.</text>
</comment>